<dbReference type="Pfam" id="PF01841">
    <property type="entry name" value="Transglut_core"/>
    <property type="match status" value="1"/>
</dbReference>
<dbReference type="SMART" id="SM00460">
    <property type="entry name" value="TGc"/>
    <property type="match status" value="1"/>
</dbReference>
<dbReference type="Proteomes" id="UP000001982">
    <property type="component" value="Chromosome"/>
</dbReference>
<dbReference type="Gene3D" id="3.10.620.30">
    <property type="match status" value="1"/>
</dbReference>
<dbReference type="InterPro" id="IPR052901">
    <property type="entry name" value="Bact_TGase-like"/>
</dbReference>
<organism evidence="3 4">
    <name type="scientific">Shewanella denitrificans (strain OS217 / ATCC BAA-1090 / DSM 15013)</name>
    <dbReference type="NCBI Taxonomy" id="318161"/>
    <lineage>
        <taxon>Bacteria</taxon>
        <taxon>Pseudomonadati</taxon>
        <taxon>Pseudomonadota</taxon>
        <taxon>Gammaproteobacteria</taxon>
        <taxon>Alteromonadales</taxon>
        <taxon>Shewanellaceae</taxon>
        <taxon>Shewanella</taxon>
    </lineage>
</organism>
<reference evidence="3 4" key="1">
    <citation type="submission" date="2006-03" db="EMBL/GenBank/DDBJ databases">
        <title>Complete sequence of Shewanella denitrificans OS217.</title>
        <authorList>
            <consortium name="US DOE Joint Genome Institute"/>
            <person name="Copeland A."/>
            <person name="Lucas S."/>
            <person name="Lapidus A."/>
            <person name="Barry K."/>
            <person name="Detter J.C."/>
            <person name="Glavina del Rio T."/>
            <person name="Hammon N."/>
            <person name="Israni S."/>
            <person name="Dalin E."/>
            <person name="Tice H."/>
            <person name="Pitluck S."/>
            <person name="Brettin T."/>
            <person name="Bruce D."/>
            <person name="Han C."/>
            <person name="Tapia R."/>
            <person name="Gilna P."/>
            <person name="Kiss H."/>
            <person name="Schmutz J."/>
            <person name="Larimer F."/>
            <person name="Land M."/>
            <person name="Hauser L."/>
            <person name="Kyrpides N."/>
            <person name="Lykidis A."/>
            <person name="Richardson P."/>
        </authorList>
    </citation>
    <scope>NUCLEOTIDE SEQUENCE [LARGE SCALE GENOMIC DNA]</scope>
    <source>
        <strain evidence="4">OS217 / ATCC BAA-1090 / DSM 15013</strain>
    </source>
</reference>
<dbReference type="InterPro" id="IPR002931">
    <property type="entry name" value="Transglutaminase-like"/>
</dbReference>
<keyword evidence="4" id="KW-1185">Reference proteome</keyword>
<dbReference type="eggNOG" id="COG1305">
    <property type="taxonomic scope" value="Bacteria"/>
</dbReference>
<dbReference type="InterPro" id="IPR021878">
    <property type="entry name" value="TgpA_N"/>
</dbReference>
<evidence type="ECO:0000256" key="1">
    <source>
        <dbReference type="SAM" id="Phobius"/>
    </source>
</evidence>
<feature type="transmembrane region" description="Helical" evidence="1">
    <location>
        <begin position="108"/>
        <end position="126"/>
    </location>
</feature>
<name>Q12LP6_SHEDO</name>
<dbReference type="Pfam" id="PF11992">
    <property type="entry name" value="TgpA_N"/>
    <property type="match status" value="1"/>
</dbReference>
<dbReference type="SUPFAM" id="SSF54001">
    <property type="entry name" value="Cysteine proteinases"/>
    <property type="match status" value="1"/>
</dbReference>
<gene>
    <name evidence="3" type="ordered locus">Sden_2350</name>
</gene>
<dbReference type="STRING" id="318161.Sden_2350"/>
<dbReference type="PANTHER" id="PTHR42736:SF1">
    <property type="entry name" value="PROTEIN-GLUTAMINE GAMMA-GLUTAMYLTRANSFERASE"/>
    <property type="match status" value="1"/>
</dbReference>
<dbReference type="KEGG" id="sdn:Sden_2350"/>
<dbReference type="PANTHER" id="PTHR42736">
    <property type="entry name" value="PROTEIN-GLUTAMINE GAMMA-GLUTAMYLTRANSFERASE"/>
    <property type="match status" value="1"/>
</dbReference>
<dbReference type="InterPro" id="IPR038765">
    <property type="entry name" value="Papain-like_cys_pep_sf"/>
</dbReference>
<evidence type="ECO:0000313" key="3">
    <source>
        <dbReference type="EMBL" id="ABE55630.1"/>
    </source>
</evidence>
<feature type="transmembrane region" description="Helical" evidence="1">
    <location>
        <begin position="12"/>
        <end position="29"/>
    </location>
</feature>
<dbReference type="RefSeq" id="WP_011496781.1">
    <property type="nucleotide sequence ID" value="NC_007954.1"/>
</dbReference>
<evidence type="ECO:0000259" key="2">
    <source>
        <dbReference type="SMART" id="SM00460"/>
    </source>
</evidence>
<sequence length="730" mass="82461">MQDNFDSHIGRSTLFWLLLTNLAILSPLFDKIMPWSIGICAICFLWRVGIYFGRVAAPPKLLVTSLAIGAATTLALVASQIGALNALVNLLLLGYALKYIEMRQVRDVKVLVLVGYFLIGFSLLEYNSILNTLHLLLVSTINTCVLISLYQEQSQPAMESLPESRDNVRMTRTKSSLLNLSQFKFSLKLLAQSLPLALILFVVFPRLPPLWLMPSMDNARTGLSNEMAFGDISKLTRSAELAFRVGFDSKSQGRLANQDLYWRTLVLDEYDGETWRQHPSMQAIQTLVRQVKPTQPTPDLQGQNNKSIAYNIISEPSYQKWLYGLDVATSDDPKLTMLPDHRLYALNDITQRFSYAVVSYPNAVMDRELSKTIASISLQLPKGLNPQTLALAAQFKRNYPEPKDRLAAMMGYFNRQAFFYTLSPPSLGKQQVDDFLFNNKAGFCAHYASALVYMARATGLPARVVTGYQGGEYNPEAGYYSVYQYMAHAWAEVWLEGQGWQRFDPTAMIAPERILDGFDASFDGASSYLSDTLFTSLRFKHTPWLNELRYKLASLDYYWSLWVLGFDETKKQQVLDKLFGDISLSQLAMIILGLSSIILLLIAYSAGLLHFSFEDKLNRRYLSICQRLINKGLVETKAQVNSQAPLAPIAPMAPITPMTPITPMAPPQRFAAEIAPKLIQFSPKLAKQFAGFSELYIALKYQDLPPKQHRLKQKRFHALYRKLRFGLLVN</sequence>
<dbReference type="EMBL" id="CP000302">
    <property type="protein sequence ID" value="ABE55630.1"/>
    <property type="molecule type" value="Genomic_DNA"/>
</dbReference>
<evidence type="ECO:0000313" key="4">
    <source>
        <dbReference type="Proteomes" id="UP000001982"/>
    </source>
</evidence>
<keyword evidence="1" id="KW-1133">Transmembrane helix</keyword>
<keyword evidence="1" id="KW-0812">Transmembrane</keyword>
<keyword evidence="1" id="KW-0472">Membrane</keyword>
<dbReference type="OrthoDB" id="9804872at2"/>
<feature type="transmembrane region" description="Helical" evidence="1">
    <location>
        <begin position="586"/>
        <end position="611"/>
    </location>
</feature>
<feature type="transmembrane region" description="Helical" evidence="1">
    <location>
        <begin position="65"/>
        <end position="88"/>
    </location>
</feature>
<feature type="domain" description="Transglutaminase-like" evidence="2">
    <location>
        <begin position="436"/>
        <end position="507"/>
    </location>
</feature>
<dbReference type="HOGENOM" id="CLU_012397_0_0_6"/>
<proteinExistence type="predicted"/>
<feature type="transmembrane region" description="Helical" evidence="1">
    <location>
        <begin position="35"/>
        <end position="53"/>
    </location>
</feature>
<protein>
    <submittedName>
        <fullName evidence="3">Transglutaminase-like protein</fullName>
    </submittedName>
</protein>
<dbReference type="AlphaFoldDB" id="Q12LP6"/>
<accession>Q12LP6</accession>